<feature type="domain" description="NADP-dependent oxidoreductase" evidence="3">
    <location>
        <begin position="14"/>
        <end position="139"/>
    </location>
</feature>
<dbReference type="EMBL" id="JAMSHJ010000006">
    <property type="protein sequence ID" value="KAI5400682.1"/>
    <property type="molecule type" value="Genomic_DNA"/>
</dbReference>
<dbReference type="AlphaFoldDB" id="A0A9D4WFM1"/>
<proteinExistence type="predicted"/>
<keyword evidence="2" id="KW-0560">Oxidoreductase</keyword>
<evidence type="ECO:0000256" key="2">
    <source>
        <dbReference type="ARBA" id="ARBA00023002"/>
    </source>
</evidence>
<protein>
    <recommendedName>
        <fullName evidence="3">NADP-dependent oxidoreductase domain-containing protein</fullName>
    </recommendedName>
</protein>
<dbReference type="Proteomes" id="UP001058974">
    <property type="component" value="Chromosome 6"/>
</dbReference>
<gene>
    <name evidence="4" type="ORF">KIW84_065530</name>
</gene>
<dbReference type="Gramene" id="Psat06G0553000-T1">
    <property type="protein sequence ID" value="KAI5400682.1"/>
    <property type="gene ID" value="KIW84_065530"/>
</dbReference>
<dbReference type="InterPro" id="IPR023210">
    <property type="entry name" value="NADP_OxRdtase_dom"/>
</dbReference>
<keyword evidence="1" id="KW-0521">NADP</keyword>
<dbReference type="GO" id="GO:0016491">
    <property type="term" value="F:oxidoreductase activity"/>
    <property type="evidence" value="ECO:0007669"/>
    <property type="project" value="UniProtKB-KW"/>
</dbReference>
<dbReference type="PANTHER" id="PTHR43625:SF65">
    <property type="entry name" value="NADP-DEPENDENT OXIDOREDUCTASE DOMAIN-CONTAINING PROTEIN"/>
    <property type="match status" value="1"/>
</dbReference>
<evidence type="ECO:0000256" key="1">
    <source>
        <dbReference type="ARBA" id="ARBA00022857"/>
    </source>
</evidence>
<dbReference type="SUPFAM" id="SSF51430">
    <property type="entry name" value="NAD(P)-linked oxidoreductase"/>
    <property type="match status" value="1"/>
</dbReference>
<name>A0A9D4WFM1_PEA</name>
<dbReference type="Gene3D" id="3.20.20.100">
    <property type="entry name" value="NADP-dependent oxidoreductase domain"/>
    <property type="match status" value="1"/>
</dbReference>
<sequence>MIDPTYNSSEGLKMVEHGSCLKMVDQRELGTGIVAYSPLGRGVFAGKSVVETLPSQSLLNMHPRFTGENLEKNKCFYERINDLGSKQACTPSQLALAWLLHQGNDIIPIPGTTKLKNFENNIESLNVKLTEEQLREISDAVPVEEIGGKRDYGSLSQYMWKFSTTPH</sequence>
<dbReference type="PANTHER" id="PTHR43625">
    <property type="entry name" value="AFLATOXIN B1 ALDEHYDE REDUCTASE"/>
    <property type="match status" value="1"/>
</dbReference>
<dbReference type="Pfam" id="PF00248">
    <property type="entry name" value="Aldo_ket_red"/>
    <property type="match status" value="1"/>
</dbReference>
<evidence type="ECO:0000313" key="4">
    <source>
        <dbReference type="EMBL" id="KAI5400682.1"/>
    </source>
</evidence>
<dbReference type="GO" id="GO:0005737">
    <property type="term" value="C:cytoplasm"/>
    <property type="evidence" value="ECO:0007669"/>
    <property type="project" value="TreeGrafter"/>
</dbReference>
<organism evidence="4 5">
    <name type="scientific">Pisum sativum</name>
    <name type="common">Garden pea</name>
    <name type="synonym">Lathyrus oleraceus</name>
    <dbReference type="NCBI Taxonomy" id="3888"/>
    <lineage>
        <taxon>Eukaryota</taxon>
        <taxon>Viridiplantae</taxon>
        <taxon>Streptophyta</taxon>
        <taxon>Embryophyta</taxon>
        <taxon>Tracheophyta</taxon>
        <taxon>Spermatophyta</taxon>
        <taxon>Magnoliopsida</taxon>
        <taxon>eudicotyledons</taxon>
        <taxon>Gunneridae</taxon>
        <taxon>Pentapetalae</taxon>
        <taxon>rosids</taxon>
        <taxon>fabids</taxon>
        <taxon>Fabales</taxon>
        <taxon>Fabaceae</taxon>
        <taxon>Papilionoideae</taxon>
        <taxon>50 kb inversion clade</taxon>
        <taxon>NPAAA clade</taxon>
        <taxon>Hologalegina</taxon>
        <taxon>IRL clade</taxon>
        <taxon>Fabeae</taxon>
        <taxon>Lathyrus</taxon>
    </lineage>
</organism>
<dbReference type="InterPro" id="IPR050791">
    <property type="entry name" value="Aldo-Keto_reductase"/>
</dbReference>
<evidence type="ECO:0000259" key="3">
    <source>
        <dbReference type="Pfam" id="PF00248"/>
    </source>
</evidence>
<accession>A0A9D4WFM1</accession>
<keyword evidence="5" id="KW-1185">Reference proteome</keyword>
<comment type="caution">
    <text evidence="4">The sequence shown here is derived from an EMBL/GenBank/DDBJ whole genome shotgun (WGS) entry which is preliminary data.</text>
</comment>
<evidence type="ECO:0000313" key="5">
    <source>
        <dbReference type="Proteomes" id="UP001058974"/>
    </source>
</evidence>
<dbReference type="InterPro" id="IPR036812">
    <property type="entry name" value="NAD(P)_OxRdtase_dom_sf"/>
</dbReference>
<reference evidence="4 5" key="1">
    <citation type="journal article" date="2022" name="Nat. Genet.">
        <title>Improved pea reference genome and pan-genome highlight genomic features and evolutionary characteristics.</title>
        <authorList>
            <person name="Yang T."/>
            <person name="Liu R."/>
            <person name="Luo Y."/>
            <person name="Hu S."/>
            <person name="Wang D."/>
            <person name="Wang C."/>
            <person name="Pandey M.K."/>
            <person name="Ge S."/>
            <person name="Xu Q."/>
            <person name="Li N."/>
            <person name="Li G."/>
            <person name="Huang Y."/>
            <person name="Saxena R.K."/>
            <person name="Ji Y."/>
            <person name="Li M."/>
            <person name="Yan X."/>
            <person name="He Y."/>
            <person name="Liu Y."/>
            <person name="Wang X."/>
            <person name="Xiang C."/>
            <person name="Varshney R.K."/>
            <person name="Ding H."/>
            <person name="Gao S."/>
            <person name="Zong X."/>
        </authorList>
    </citation>
    <scope>NUCLEOTIDE SEQUENCE [LARGE SCALE GENOMIC DNA]</scope>
    <source>
        <strain evidence="4 5">cv. Zhongwan 6</strain>
    </source>
</reference>